<dbReference type="PANTHER" id="PTHR45662">
    <property type="entry name" value="PHOSPHATIDYLINOSITIDE PHOSPHATASE SAC1"/>
    <property type="match status" value="1"/>
</dbReference>
<accession>E3M900</accession>
<dbReference type="EMBL" id="DS268429">
    <property type="protein sequence ID" value="EFO95817.1"/>
    <property type="molecule type" value="Genomic_DNA"/>
</dbReference>
<evidence type="ECO:0000313" key="5">
    <source>
        <dbReference type="Proteomes" id="UP000008281"/>
    </source>
</evidence>
<evidence type="ECO:0000259" key="3">
    <source>
        <dbReference type="PROSITE" id="PS50275"/>
    </source>
</evidence>
<protein>
    <recommendedName>
        <fullName evidence="3">SAC domain-containing protein</fullName>
    </recommendedName>
</protein>
<organism evidence="5">
    <name type="scientific">Caenorhabditis remanei</name>
    <name type="common">Caenorhabditis vulgaris</name>
    <dbReference type="NCBI Taxonomy" id="31234"/>
    <lineage>
        <taxon>Eukaryota</taxon>
        <taxon>Metazoa</taxon>
        <taxon>Ecdysozoa</taxon>
        <taxon>Nematoda</taxon>
        <taxon>Chromadorea</taxon>
        <taxon>Rhabditida</taxon>
        <taxon>Rhabditina</taxon>
        <taxon>Rhabditomorpha</taxon>
        <taxon>Rhabditoidea</taxon>
        <taxon>Rhabditidae</taxon>
        <taxon>Peloderinae</taxon>
        <taxon>Caenorhabditis</taxon>
    </lineage>
</organism>
<dbReference type="eggNOG" id="KOG1890">
    <property type="taxonomic scope" value="Eukaryota"/>
</dbReference>
<dbReference type="PROSITE" id="PS50275">
    <property type="entry name" value="SAC"/>
    <property type="match status" value="1"/>
</dbReference>
<dbReference type="GO" id="GO:0046856">
    <property type="term" value="P:phosphatidylinositol dephosphorylation"/>
    <property type="evidence" value="ECO:0007669"/>
    <property type="project" value="TreeGrafter"/>
</dbReference>
<feature type="coiled-coil region" evidence="1">
    <location>
        <begin position="522"/>
        <end position="549"/>
    </location>
</feature>
<dbReference type="HOGENOM" id="CLU_008079_1_0_1"/>
<dbReference type="Pfam" id="PF02383">
    <property type="entry name" value="Syja_N"/>
    <property type="match status" value="1"/>
</dbReference>
<dbReference type="InterPro" id="IPR002013">
    <property type="entry name" value="SAC_dom"/>
</dbReference>
<feature type="region of interest" description="Disordered" evidence="2">
    <location>
        <begin position="718"/>
        <end position="770"/>
    </location>
</feature>
<keyword evidence="1" id="KW-0175">Coiled coil</keyword>
<feature type="compositionally biased region" description="Basic and acidic residues" evidence="2">
    <location>
        <begin position="760"/>
        <end position="770"/>
    </location>
</feature>
<dbReference type="OrthoDB" id="405996at2759"/>
<reference evidence="4" key="1">
    <citation type="submission" date="2007-07" db="EMBL/GenBank/DDBJ databases">
        <title>PCAP assembly of the Caenorhabditis remanei genome.</title>
        <authorList>
            <consortium name="The Caenorhabditis remanei Sequencing Consortium"/>
            <person name="Wilson R.K."/>
        </authorList>
    </citation>
    <scope>NUCLEOTIDE SEQUENCE [LARGE SCALE GENOMIC DNA]</scope>
    <source>
        <strain evidence="4">PB4641</strain>
    </source>
</reference>
<gene>
    <name evidence="4" type="ORF">CRE_13962</name>
</gene>
<feature type="domain" description="SAC" evidence="3">
    <location>
        <begin position="146"/>
        <end position="472"/>
    </location>
</feature>
<dbReference type="GO" id="GO:0045334">
    <property type="term" value="C:clathrin-coated endocytic vesicle"/>
    <property type="evidence" value="ECO:0007669"/>
    <property type="project" value="TreeGrafter"/>
</dbReference>
<dbReference type="InParanoid" id="E3M900"/>
<name>E3M900_CAERE</name>
<dbReference type="OMA" id="PIFWSQK"/>
<dbReference type="Pfam" id="PF12456">
    <property type="entry name" value="hSac2"/>
    <property type="match status" value="1"/>
</dbReference>
<dbReference type="AlphaFoldDB" id="E3M900"/>
<evidence type="ECO:0000256" key="1">
    <source>
        <dbReference type="SAM" id="Coils"/>
    </source>
</evidence>
<dbReference type="GO" id="GO:0043812">
    <property type="term" value="F:phosphatidylinositol-4-phosphate phosphatase activity"/>
    <property type="evidence" value="ECO:0007669"/>
    <property type="project" value="TreeGrafter"/>
</dbReference>
<keyword evidence="5" id="KW-1185">Reference proteome</keyword>
<dbReference type="Proteomes" id="UP000008281">
    <property type="component" value="Unassembled WGS sequence"/>
</dbReference>
<proteinExistence type="predicted"/>
<dbReference type="GO" id="GO:2001135">
    <property type="term" value="P:regulation of endocytic recycling"/>
    <property type="evidence" value="ECO:0007669"/>
    <property type="project" value="TreeGrafter"/>
</dbReference>
<dbReference type="GO" id="GO:0005769">
    <property type="term" value="C:early endosome"/>
    <property type="evidence" value="ECO:0007669"/>
    <property type="project" value="TreeGrafter"/>
</dbReference>
<evidence type="ECO:0000256" key="2">
    <source>
        <dbReference type="SAM" id="MobiDB-lite"/>
    </source>
</evidence>
<dbReference type="STRING" id="31234.E3M900"/>
<evidence type="ECO:0000313" key="4">
    <source>
        <dbReference type="EMBL" id="EFO95817.1"/>
    </source>
</evidence>
<sequence>MLIYTTPNALILEERGERVHFGRKNGEILEKTDDSLAVLDEEVHLCGEVEFLIGKISFEEKVYLFFVVGSSVAAHYRGTSAASKHEIRKIERVIAINTKSESSTIKSQILPGSGTKLKQGTEKLMKFFTEKVSNKDSRPPLLEDVLKLFNDSKDFYFCRDRDVTISSQKFFTKRGIHQTSEESFFWNKKMLTNLGGAESVIAKFTCPIMQGFVATSQLEITDQINAFLTITIISRRSTRRAGARYLRRGIDESSNVANFVETELILNIFEHELSFVQCRGSIPVFWSQRGFKYRPPLIINRSFEETQEVFQEHFRRLKAHYDSPLIAVSLVDQRGRELPLAHRFLEHCVKSNDPDVTFFSFDLHQHCRGLNFQKLQTLITSMDDTLKTIGFCWVDKTGEVVQRQKGVVRTNCIDCLDRTNLVQGQISLSIVLQQAQRLGIFGPLCEPPEILVQKLQTMWADNGDVISTQYAGTAALKGDVTRNGERKLMGVMKDGYNSASRYYLTHTRDAQRQKAINIVTGQLEVEEGAEEEENEKEEEENISRMVTETIQFLVPTQQTVIAGWGLINACQSSDEIDTVVILTRSNIYIVTYEIDGEKMTDVQIVALEDVNTIQVGSSGNNRQCARIETLEGVFIWRPSTVRLFNNAALRLKSLEEANEYIASVAEQIQVGKNMLTGAEGAVMQVARISIPQMSVHRKSMAAMGALFGKIKRVGKSPATLSKSASSSSTSGPGAVLVSEPFPNPKPRDLLTETDGNESDASEKSEKEDHLMSKILKMSQFKSDTPPEPFASLLPSIAECQTKISLL</sequence>
<feature type="compositionally biased region" description="Low complexity" evidence="2">
    <location>
        <begin position="718"/>
        <end position="733"/>
    </location>
</feature>
<dbReference type="FunCoup" id="E3M900">
    <property type="interactions" value="2245"/>
</dbReference>
<dbReference type="InterPro" id="IPR022158">
    <property type="entry name" value="Inositol_phosphatase"/>
</dbReference>
<dbReference type="PANTHER" id="PTHR45662:SF8">
    <property type="entry name" value="PHOSPHATIDYLINOSITIDE PHOSPHATASE SAC2"/>
    <property type="match status" value="1"/>
</dbReference>